<dbReference type="PANTHER" id="PTHR10039">
    <property type="entry name" value="AMELOGENIN"/>
    <property type="match status" value="1"/>
</dbReference>
<dbReference type="Pfam" id="PF24883">
    <property type="entry name" value="NPHP3_N"/>
    <property type="match status" value="1"/>
</dbReference>
<proteinExistence type="predicted"/>
<evidence type="ECO:0000313" key="4">
    <source>
        <dbReference type="Proteomes" id="UP000717328"/>
    </source>
</evidence>
<gene>
    <name evidence="3" type="ORF">H0H81_012060</name>
</gene>
<reference evidence="3" key="1">
    <citation type="submission" date="2021-02" db="EMBL/GenBank/DDBJ databases">
        <authorList>
            <person name="Nieuwenhuis M."/>
            <person name="Van De Peppel L.J.J."/>
        </authorList>
    </citation>
    <scope>NUCLEOTIDE SEQUENCE</scope>
    <source>
        <strain evidence="3">D49</strain>
    </source>
</reference>
<organism evidence="3 4">
    <name type="scientific">Sphagnurus paluster</name>
    <dbReference type="NCBI Taxonomy" id="117069"/>
    <lineage>
        <taxon>Eukaryota</taxon>
        <taxon>Fungi</taxon>
        <taxon>Dikarya</taxon>
        <taxon>Basidiomycota</taxon>
        <taxon>Agaricomycotina</taxon>
        <taxon>Agaricomycetes</taxon>
        <taxon>Agaricomycetidae</taxon>
        <taxon>Agaricales</taxon>
        <taxon>Tricholomatineae</taxon>
        <taxon>Lyophyllaceae</taxon>
        <taxon>Sphagnurus</taxon>
    </lineage>
</organism>
<dbReference type="PANTHER" id="PTHR10039:SF17">
    <property type="entry name" value="FUNGAL STAND N-TERMINAL GOODBYE DOMAIN-CONTAINING PROTEIN-RELATED"/>
    <property type="match status" value="1"/>
</dbReference>
<keyword evidence="4" id="KW-1185">Reference proteome</keyword>
<evidence type="ECO:0000259" key="2">
    <source>
        <dbReference type="PROSITE" id="PS50837"/>
    </source>
</evidence>
<feature type="non-terminal residue" evidence="3">
    <location>
        <position position="1"/>
    </location>
</feature>
<dbReference type="Gene3D" id="3.40.50.300">
    <property type="entry name" value="P-loop containing nucleotide triphosphate hydrolases"/>
    <property type="match status" value="1"/>
</dbReference>
<evidence type="ECO:0000313" key="3">
    <source>
        <dbReference type="EMBL" id="KAG5635203.1"/>
    </source>
</evidence>
<name>A0A9P7K3B7_9AGAR</name>
<protein>
    <recommendedName>
        <fullName evidence="2">NACHT domain-containing protein</fullName>
    </recommendedName>
</protein>
<dbReference type="Proteomes" id="UP000717328">
    <property type="component" value="Unassembled WGS sequence"/>
</dbReference>
<evidence type="ECO:0000256" key="1">
    <source>
        <dbReference type="ARBA" id="ARBA00022737"/>
    </source>
</evidence>
<sequence>MSTAAPQFFTNARDFTMNNPVIQNVQGDFHQYSGDPDSSELIGLAYAHGAGYNTTKQCLPGTRKEILEEIEQWALSTEPNTPRIFWLNGAAGTGKSAIAHTIALKFDQNKALGSCLCFDRTYLAERRHEKVFSTLSRDLASRKPGIKRLLAAAIQERSWLKSTSDVTQQWEFLFVKLATHLSVDGPILIVIDALDESGDARSRNHILSILATRVNQLPSNFRILLTSRPLNDIFQAFRGSTLMKSKVMDDIPNSSDDISTYIYTHLPQPEGHSTFERNEVRLLVDRSEGLFQWAYLASPTLDILYETILQPLRAGSGQAGMQRFRSVMSQILALFEPLSLDALTAIRKNFPSGCARADDVSIVVKNMGSLLSGITDQSVPVRPLHSSFHDYLTDPLRSKDFYIDTSLHRNDLAFATLHIMKAGLRFNICGLENSYLLNSDVPDMANRIQQSIPSGLSYSCRHWASHLRATSFGSKIANLVREFLNEQFLFWIEVLSLIKSVQSAAAALSSIMKWII</sequence>
<dbReference type="SUPFAM" id="SSF52540">
    <property type="entry name" value="P-loop containing nucleoside triphosphate hydrolases"/>
    <property type="match status" value="1"/>
</dbReference>
<dbReference type="PROSITE" id="PS50837">
    <property type="entry name" value="NACHT"/>
    <property type="match status" value="1"/>
</dbReference>
<dbReference type="OrthoDB" id="163438at2759"/>
<accession>A0A9P7K3B7</accession>
<feature type="domain" description="NACHT" evidence="2">
    <location>
        <begin position="83"/>
        <end position="229"/>
    </location>
</feature>
<dbReference type="EMBL" id="JABCKI010006150">
    <property type="protein sequence ID" value="KAG5635203.1"/>
    <property type="molecule type" value="Genomic_DNA"/>
</dbReference>
<comment type="caution">
    <text evidence="3">The sequence shown here is derived from an EMBL/GenBank/DDBJ whole genome shotgun (WGS) entry which is preliminary data.</text>
</comment>
<keyword evidence="1" id="KW-0677">Repeat</keyword>
<dbReference type="InterPro" id="IPR027417">
    <property type="entry name" value="P-loop_NTPase"/>
</dbReference>
<dbReference type="AlphaFoldDB" id="A0A9P7K3B7"/>
<dbReference type="InterPro" id="IPR056884">
    <property type="entry name" value="NPHP3-like_N"/>
</dbReference>
<dbReference type="InterPro" id="IPR007111">
    <property type="entry name" value="NACHT_NTPase"/>
</dbReference>
<reference evidence="3" key="2">
    <citation type="submission" date="2021-10" db="EMBL/GenBank/DDBJ databases">
        <title>Phylogenomics reveals ancestral predisposition of the termite-cultivated fungus Termitomyces towards a domesticated lifestyle.</title>
        <authorList>
            <person name="Auxier B."/>
            <person name="Grum-Grzhimaylo A."/>
            <person name="Cardenas M.E."/>
            <person name="Lodge J.D."/>
            <person name="Laessoe T."/>
            <person name="Pedersen O."/>
            <person name="Smith M.E."/>
            <person name="Kuyper T.W."/>
            <person name="Franco-Molano E.A."/>
            <person name="Baroni T.J."/>
            <person name="Aanen D.K."/>
        </authorList>
    </citation>
    <scope>NUCLEOTIDE SEQUENCE</scope>
    <source>
        <strain evidence="3">D49</strain>
    </source>
</reference>